<organism evidence="1 2">
    <name type="scientific">Symbiodinium microadriaticum</name>
    <name type="common">Dinoflagellate</name>
    <name type="synonym">Zooxanthella microadriatica</name>
    <dbReference type="NCBI Taxonomy" id="2951"/>
    <lineage>
        <taxon>Eukaryota</taxon>
        <taxon>Sar</taxon>
        <taxon>Alveolata</taxon>
        <taxon>Dinophyceae</taxon>
        <taxon>Suessiales</taxon>
        <taxon>Symbiodiniaceae</taxon>
        <taxon>Symbiodinium</taxon>
    </lineage>
</organism>
<reference evidence="1 2" key="1">
    <citation type="submission" date="2016-02" db="EMBL/GenBank/DDBJ databases">
        <title>Genome analysis of coral dinoflagellate symbionts highlights evolutionary adaptations to a symbiotic lifestyle.</title>
        <authorList>
            <person name="Aranda M."/>
            <person name="Li Y."/>
            <person name="Liew Y.J."/>
            <person name="Baumgarten S."/>
            <person name="Simakov O."/>
            <person name="Wilson M."/>
            <person name="Piel J."/>
            <person name="Ashoor H."/>
            <person name="Bougouffa S."/>
            <person name="Bajic V.B."/>
            <person name="Ryu T."/>
            <person name="Ravasi T."/>
            <person name="Bayer T."/>
            <person name="Micklem G."/>
            <person name="Kim H."/>
            <person name="Bhak J."/>
            <person name="Lajeunesse T.C."/>
            <person name="Voolstra C.R."/>
        </authorList>
    </citation>
    <scope>NUCLEOTIDE SEQUENCE [LARGE SCALE GENOMIC DNA]</scope>
    <source>
        <strain evidence="1 2">CCMP2467</strain>
    </source>
</reference>
<dbReference type="InterPro" id="IPR029063">
    <property type="entry name" value="SAM-dependent_MTases_sf"/>
</dbReference>
<gene>
    <name evidence="1" type="ORF">AK812_SmicGene25272</name>
</gene>
<evidence type="ECO:0000313" key="2">
    <source>
        <dbReference type="Proteomes" id="UP000186817"/>
    </source>
</evidence>
<name>A0A1Q9DCJ3_SYMMI</name>
<evidence type="ECO:0000313" key="1">
    <source>
        <dbReference type="EMBL" id="OLP92867.1"/>
    </source>
</evidence>
<dbReference type="OrthoDB" id="439988at2759"/>
<dbReference type="EMBL" id="LSRX01000604">
    <property type="protein sequence ID" value="OLP92867.1"/>
    <property type="molecule type" value="Genomic_DNA"/>
</dbReference>
<comment type="caution">
    <text evidence="1">The sequence shown here is derived from an EMBL/GenBank/DDBJ whole genome shotgun (WGS) entry which is preliminary data.</text>
</comment>
<dbReference type="SUPFAM" id="SSF53335">
    <property type="entry name" value="S-adenosyl-L-methionine-dependent methyltransferases"/>
    <property type="match status" value="1"/>
</dbReference>
<dbReference type="Proteomes" id="UP000186817">
    <property type="component" value="Unassembled WGS sequence"/>
</dbReference>
<sequence>MRLCPQNQQERDREEEEEDLRCLVQMSFDLQDVEQKRGAVVSGMLVKLLSNLLLTEGRLYDAYGDVSAGIRTHKDRRFQPLRGHCLSLLSQVAKFVDDNAEEITEEAPDLTKKVKARKVVSMTRRFEIVQMVRQRRKFTLSAAIQHFRLSVSVCDVAFWEMVTYLGKAKRIFGDEPHLHVAFDGSSVAGKPLEAYKFYSGIAASVDVPHEECVSSRTEKEPKCHQLLRDNMLWCNKVLGRLEDPCLYGNILDLYPEFQDQGSFDEKKALLYNCAMSSSCFCRTHGSPTGTTTLSCSVPKSDFDVSGLPCPDFSTAGKRRRMEGPTNSGLDVQMLLKTHPEYELYQIFTEPGELGFAATARARTYIIAAHKSKCVCLHDPFELHEAIKHRMADYASTTVADYLVATEQDILLEAQETGRVRHIPHRPEVQDYSYYLTAREQDSRNILDCKYRQQFKREPGADGNLVYHLGDNATWNTSWSAVSGALPTFRLGASSAKYWLPRYRRWLTSREKLVAMGFPVTPETAEALGTPTVFATDVKRAADILGNCMHFTTAGIMQLIALSCFGPADFESWGLR</sequence>
<protein>
    <submittedName>
        <fullName evidence="1">Uncharacterized protein</fullName>
    </submittedName>
</protein>
<proteinExistence type="predicted"/>
<accession>A0A1Q9DCJ3</accession>
<dbReference type="AlphaFoldDB" id="A0A1Q9DCJ3"/>
<keyword evidence="2" id="KW-1185">Reference proteome</keyword>